<name>A0A0N5CVT1_THECL</name>
<evidence type="ECO:0000313" key="1">
    <source>
        <dbReference type="EMBL" id="VDN01527.1"/>
    </source>
</evidence>
<keyword evidence="2" id="KW-1185">Reference proteome</keyword>
<protein>
    <submittedName>
        <fullName evidence="1 3">Uncharacterized protein</fullName>
    </submittedName>
</protein>
<dbReference type="Proteomes" id="UP000276776">
    <property type="component" value="Unassembled WGS sequence"/>
</dbReference>
<dbReference type="EMBL" id="UYYF01004288">
    <property type="protein sequence ID" value="VDN01527.1"/>
    <property type="molecule type" value="Genomic_DNA"/>
</dbReference>
<evidence type="ECO:0000313" key="3">
    <source>
        <dbReference type="WBParaSite" id="TCLT_0000443001-mRNA-1"/>
    </source>
</evidence>
<proteinExistence type="predicted"/>
<reference evidence="1 2" key="2">
    <citation type="submission" date="2018-11" db="EMBL/GenBank/DDBJ databases">
        <authorList>
            <consortium name="Pathogen Informatics"/>
        </authorList>
    </citation>
    <scope>NUCLEOTIDE SEQUENCE [LARGE SCALE GENOMIC DNA]</scope>
</reference>
<dbReference type="OrthoDB" id="5821057at2759"/>
<organism evidence="3">
    <name type="scientific">Thelazia callipaeda</name>
    <name type="common">Oriental eyeworm</name>
    <name type="synonym">Parasitic nematode</name>
    <dbReference type="NCBI Taxonomy" id="103827"/>
    <lineage>
        <taxon>Eukaryota</taxon>
        <taxon>Metazoa</taxon>
        <taxon>Ecdysozoa</taxon>
        <taxon>Nematoda</taxon>
        <taxon>Chromadorea</taxon>
        <taxon>Rhabditida</taxon>
        <taxon>Spirurina</taxon>
        <taxon>Spiruromorpha</taxon>
        <taxon>Thelazioidea</taxon>
        <taxon>Thelaziidae</taxon>
        <taxon>Thelazia</taxon>
    </lineage>
</organism>
<sequence>MFRNCNNYDSIGRRISQISEDEAVYDEVSEKSELPSFLNDANEDVIKKFLKVWNDQDIPSESLRQEMIHLLAVSLLTTKQLTAYNHYMGERRHCQQELLLEIRRMSVAAQKALSILLYAEIEEQYKLAKNFPSSIRRELRNFARRRLAKNT</sequence>
<evidence type="ECO:0000313" key="2">
    <source>
        <dbReference type="Proteomes" id="UP000276776"/>
    </source>
</evidence>
<gene>
    <name evidence="1" type="ORF">TCLT_LOCUS4419</name>
</gene>
<dbReference type="WBParaSite" id="TCLT_0000443001-mRNA-1">
    <property type="protein sequence ID" value="TCLT_0000443001-mRNA-1"/>
    <property type="gene ID" value="TCLT_0000443001"/>
</dbReference>
<accession>A0A0N5CVT1</accession>
<dbReference type="AlphaFoldDB" id="A0A0N5CVT1"/>
<reference evidence="3" key="1">
    <citation type="submission" date="2016-04" db="UniProtKB">
        <authorList>
            <consortium name="WormBaseParasite"/>
        </authorList>
    </citation>
    <scope>IDENTIFICATION</scope>
</reference>